<organism evidence="1 4">
    <name type="scientific">Lactiplantibacillus plantarum</name>
    <name type="common">Lactobacillus plantarum</name>
    <dbReference type="NCBI Taxonomy" id="1590"/>
    <lineage>
        <taxon>Bacteria</taxon>
        <taxon>Bacillati</taxon>
        <taxon>Bacillota</taxon>
        <taxon>Bacilli</taxon>
        <taxon>Lactobacillales</taxon>
        <taxon>Lactobacillaceae</taxon>
        <taxon>Lactiplantibacillus</taxon>
    </lineage>
</organism>
<proteinExistence type="predicted"/>
<accession>A0A0G9F882</accession>
<dbReference type="RefSeq" id="WP_003644700.1">
    <property type="nucleotide sequence ID" value="NZ_AP028153.1"/>
</dbReference>
<gene>
    <name evidence="2" type="ORF">NAB2_3442</name>
    <name evidence="1" type="ORF">Nizo2260_2426</name>
</gene>
<name>A0A0G9F882_LACPN</name>
<sequence length="118" mass="13262">MQDESDWLMRQLHAFATGLGYTLSRHKGGTTEVVFPQDQDQPLPHQVELAQLIDRRAYAQAAQRLLALQFAMTEAEFLQLGIWLYATLNQFDDQSLAAGGISRTSLVAGLEQLQQLKM</sequence>
<dbReference type="InterPro" id="IPR045507">
    <property type="entry name" value="DUF6483"/>
</dbReference>
<protein>
    <submittedName>
        <fullName evidence="1">Uncharacterized protein</fullName>
    </submittedName>
</protein>
<reference evidence="3 4" key="1">
    <citation type="submission" date="2016-03" db="EMBL/GenBank/DDBJ databases">
        <title>Comparative genomics of 54 Lactobacillus plantarum strains reveals genomic uncoupling from niche constraints.</title>
        <authorList>
            <person name="Martino M.E."/>
        </authorList>
    </citation>
    <scope>NUCLEOTIDE SEQUENCE [LARGE SCALE GENOMIC DNA]</scope>
    <source>
        <strain evidence="2 3">NAB2</strain>
        <strain evidence="1 4">Nizo2260</strain>
    </source>
</reference>
<dbReference type="EMBL" id="LUXO01000044">
    <property type="protein sequence ID" value="KZU99432.1"/>
    <property type="molecule type" value="Genomic_DNA"/>
</dbReference>
<comment type="caution">
    <text evidence="1">The sequence shown here is derived from an EMBL/GenBank/DDBJ whole genome shotgun (WGS) entry which is preliminary data.</text>
</comment>
<evidence type="ECO:0000313" key="1">
    <source>
        <dbReference type="EMBL" id="KZU02109.1"/>
    </source>
</evidence>
<evidence type="ECO:0000313" key="2">
    <source>
        <dbReference type="EMBL" id="KZU99432.1"/>
    </source>
</evidence>
<dbReference type="EMBL" id="LUWI01000030">
    <property type="protein sequence ID" value="KZU02109.1"/>
    <property type="molecule type" value="Genomic_DNA"/>
</dbReference>
<evidence type="ECO:0000313" key="3">
    <source>
        <dbReference type="Proteomes" id="UP000076872"/>
    </source>
</evidence>
<dbReference type="Pfam" id="PF20092">
    <property type="entry name" value="DUF6483"/>
    <property type="match status" value="1"/>
</dbReference>
<dbReference type="AlphaFoldDB" id="A0A0G9F882"/>
<dbReference type="Proteomes" id="UP000076872">
    <property type="component" value="Unassembled WGS sequence"/>
</dbReference>
<dbReference type="Proteomes" id="UP000076989">
    <property type="component" value="Unassembled WGS sequence"/>
</dbReference>
<evidence type="ECO:0000313" key="4">
    <source>
        <dbReference type="Proteomes" id="UP000076989"/>
    </source>
</evidence>